<dbReference type="Gene3D" id="3.30.1780.10">
    <property type="entry name" value="ornithine cyclodeaminase, domain 1"/>
    <property type="match status" value="1"/>
</dbReference>
<dbReference type="EC" id="4.3.1.12" evidence="2"/>
<name>A0A7Y9IYP1_9BURK</name>
<dbReference type="GO" id="GO:0008473">
    <property type="term" value="F:ornithine cyclodeaminase activity"/>
    <property type="evidence" value="ECO:0007669"/>
    <property type="project" value="UniProtKB-EC"/>
</dbReference>
<dbReference type="FunFam" id="3.40.50.720:FF:000311">
    <property type="entry name" value="Ornithine cyclodeaminase"/>
    <property type="match status" value="1"/>
</dbReference>
<dbReference type="PANTHER" id="PTHR13812:SF19">
    <property type="entry name" value="KETIMINE REDUCTASE MU-CRYSTALLIN"/>
    <property type="match status" value="1"/>
</dbReference>
<dbReference type="PANTHER" id="PTHR13812">
    <property type="entry name" value="KETIMINE REDUCTASE MU-CRYSTALLIN"/>
    <property type="match status" value="1"/>
</dbReference>
<organism evidence="2 3">
    <name type="scientific">Pigmentiphaga litoralis</name>
    <dbReference type="NCBI Taxonomy" id="516702"/>
    <lineage>
        <taxon>Bacteria</taxon>
        <taxon>Pseudomonadati</taxon>
        <taxon>Pseudomonadota</taxon>
        <taxon>Betaproteobacteria</taxon>
        <taxon>Burkholderiales</taxon>
        <taxon>Alcaligenaceae</taxon>
        <taxon>Pigmentiphaga</taxon>
    </lineage>
</organism>
<proteinExistence type="inferred from homology"/>
<dbReference type="Gene3D" id="3.40.50.720">
    <property type="entry name" value="NAD(P)-binding Rossmann-like Domain"/>
    <property type="match status" value="1"/>
</dbReference>
<dbReference type="EMBL" id="JACBYR010000002">
    <property type="protein sequence ID" value="NYE85565.1"/>
    <property type="molecule type" value="Genomic_DNA"/>
</dbReference>
<dbReference type="AlphaFoldDB" id="A0A7Y9IYP1"/>
<dbReference type="NCBIfam" id="NF004793">
    <property type="entry name" value="PRK06141.1"/>
    <property type="match status" value="1"/>
</dbReference>
<protein>
    <submittedName>
        <fullName evidence="2">Ornithine cyclodeaminase</fullName>
        <ecNumber evidence="2">4.3.1.12</ecNumber>
    </submittedName>
</protein>
<evidence type="ECO:0000313" key="2">
    <source>
        <dbReference type="EMBL" id="NYE85565.1"/>
    </source>
</evidence>
<dbReference type="PIRSF" id="PIRSF001439">
    <property type="entry name" value="CryM"/>
    <property type="match status" value="1"/>
</dbReference>
<evidence type="ECO:0000313" key="3">
    <source>
        <dbReference type="Proteomes" id="UP000542125"/>
    </source>
</evidence>
<dbReference type="InterPro" id="IPR036291">
    <property type="entry name" value="NAD(P)-bd_dom_sf"/>
</dbReference>
<dbReference type="SUPFAM" id="SSF51735">
    <property type="entry name" value="NAD(P)-binding Rossmann-fold domains"/>
    <property type="match status" value="1"/>
</dbReference>
<dbReference type="GO" id="GO:0005737">
    <property type="term" value="C:cytoplasm"/>
    <property type="evidence" value="ECO:0007669"/>
    <property type="project" value="TreeGrafter"/>
</dbReference>
<accession>A0A7Y9IYP1</accession>
<gene>
    <name evidence="2" type="ORF">FHW18_004872</name>
</gene>
<keyword evidence="2" id="KW-0456">Lyase</keyword>
<dbReference type="Proteomes" id="UP000542125">
    <property type="component" value="Unassembled WGS sequence"/>
</dbReference>
<dbReference type="GO" id="GO:0016491">
    <property type="term" value="F:oxidoreductase activity"/>
    <property type="evidence" value="ECO:0007669"/>
    <property type="project" value="UniProtKB-ARBA"/>
</dbReference>
<comment type="similarity">
    <text evidence="1">Belongs to the ornithine cyclodeaminase/mu-crystallin family.</text>
</comment>
<comment type="caution">
    <text evidence="2">The sequence shown here is derived from an EMBL/GenBank/DDBJ whole genome shotgun (WGS) entry which is preliminary data.</text>
</comment>
<dbReference type="Pfam" id="PF02423">
    <property type="entry name" value="OCD_Mu_crystall"/>
    <property type="match status" value="1"/>
</dbReference>
<reference evidence="2 3" key="1">
    <citation type="submission" date="2020-07" db="EMBL/GenBank/DDBJ databases">
        <title>Genomic Encyclopedia of Type Strains, Phase IV (KMG-V): Genome sequencing to study the core and pangenomes of soil and plant-associated prokaryotes.</title>
        <authorList>
            <person name="Whitman W."/>
        </authorList>
    </citation>
    <scope>NUCLEOTIDE SEQUENCE [LARGE SCALE GENOMIC DNA]</scope>
    <source>
        <strain evidence="2 3">SAS40</strain>
    </source>
</reference>
<sequence length="314" mass="33285">MKILDSAATIGRLPFPALIAALDDMFRADVTVPRRHFHILSDTPPDAGSLLIMPAWQPGRYLGIKHVTIFPGNGERGLQGLHSTYTLFDARTGVPVALIDGDAITVRRTAAASALAARSLARADSRRLLIVGAGKVAAALAPAYAAVRDIAEIDVWNVRADKAEALAARLRADGFRATAIDDLEAGVRRADIVTCATLSQAPLVRRAWLQPGVHVDLIGGFTPQMRESDDATFADTSVFVDTREALDKAGDVLSPIAAGVFAPEGVRATLEDLCRGAHPGREHDDEITVYKAVGTALEDLAAAILVYEAGEPVA</sequence>
<evidence type="ECO:0000256" key="1">
    <source>
        <dbReference type="ARBA" id="ARBA00008903"/>
    </source>
</evidence>
<keyword evidence="3" id="KW-1185">Reference proteome</keyword>
<dbReference type="InterPro" id="IPR023401">
    <property type="entry name" value="ODC_N"/>
</dbReference>
<dbReference type="InterPro" id="IPR003462">
    <property type="entry name" value="ODC_Mu_crystall"/>
</dbReference>
<dbReference type="GO" id="GO:0019752">
    <property type="term" value="P:carboxylic acid metabolic process"/>
    <property type="evidence" value="ECO:0007669"/>
    <property type="project" value="UniProtKB-ARBA"/>
</dbReference>
<dbReference type="RefSeq" id="WP_179589596.1">
    <property type="nucleotide sequence ID" value="NZ_JACBYR010000002.1"/>
</dbReference>